<evidence type="ECO:0000256" key="1">
    <source>
        <dbReference type="ARBA" id="ARBA00004413"/>
    </source>
</evidence>
<keyword evidence="3" id="KW-1185">Reference proteome</keyword>
<dbReference type="PANTHER" id="PTHR24128:SF87">
    <property type="entry name" value="ANKYRIN REPEAT FAMILY PROTEIN"/>
    <property type="match status" value="1"/>
</dbReference>
<dbReference type="AlphaFoldDB" id="A0A392PEV4"/>
<name>A0A392PEV4_9FABA</name>
<dbReference type="EMBL" id="LXQA010075614">
    <property type="protein sequence ID" value="MCI10282.1"/>
    <property type="molecule type" value="Genomic_DNA"/>
</dbReference>
<dbReference type="GO" id="GO:0005886">
    <property type="term" value="C:plasma membrane"/>
    <property type="evidence" value="ECO:0007669"/>
    <property type="project" value="UniProtKB-SubCell"/>
</dbReference>
<gene>
    <name evidence="2" type="ORF">A2U01_0031375</name>
</gene>
<dbReference type="Pfam" id="PF12796">
    <property type="entry name" value="Ank_2"/>
    <property type="match status" value="1"/>
</dbReference>
<accession>A0A392PEV4</accession>
<comment type="caution">
    <text evidence="2">The sequence shown here is derived from an EMBL/GenBank/DDBJ whole genome shotgun (WGS) entry which is preliminary data.</text>
</comment>
<comment type="subcellular location">
    <subcellularLocation>
        <location evidence="1">Cell membrane</location>
        <topology evidence="1">Peripheral membrane protein</topology>
        <orientation evidence="1">Cytoplasmic side</orientation>
    </subcellularLocation>
</comment>
<evidence type="ECO:0000313" key="2">
    <source>
        <dbReference type="EMBL" id="MCI10282.1"/>
    </source>
</evidence>
<dbReference type="InterPro" id="IPR002110">
    <property type="entry name" value="Ankyrin_rpt"/>
</dbReference>
<evidence type="ECO:0000313" key="3">
    <source>
        <dbReference type="Proteomes" id="UP000265520"/>
    </source>
</evidence>
<protein>
    <submittedName>
        <fullName evidence="2">Ankyrin repeat-containing protein</fullName>
    </submittedName>
</protein>
<dbReference type="SUPFAM" id="SSF48403">
    <property type="entry name" value="Ankyrin repeat"/>
    <property type="match status" value="1"/>
</dbReference>
<proteinExistence type="predicted"/>
<dbReference type="PANTHER" id="PTHR24128">
    <property type="entry name" value="HOMEOBOX PROTEIN WARIAI"/>
    <property type="match status" value="1"/>
</dbReference>
<dbReference type="Proteomes" id="UP000265520">
    <property type="component" value="Unassembled WGS sequence"/>
</dbReference>
<dbReference type="Gene3D" id="1.25.40.20">
    <property type="entry name" value="Ankyrin repeat-containing domain"/>
    <property type="match status" value="1"/>
</dbReference>
<feature type="non-terminal residue" evidence="2">
    <location>
        <position position="117"/>
    </location>
</feature>
<reference evidence="2 3" key="1">
    <citation type="journal article" date="2018" name="Front. Plant Sci.">
        <title>Red Clover (Trifolium pratense) and Zigzag Clover (T. medium) - A Picture of Genomic Similarities and Differences.</title>
        <authorList>
            <person name="Dluhosova J."/>
            <person name="Istvanek J."/>
            <person name="Nedelnik J."/>
            <person name="Repkova J."/>
        </authorList>
    </citation>
    <scope>NUCLEOTIDE SEQUENCE [LARGE SCALE GENOMIC DNA]</scope>
    <source>
        <strain evidence="3">cv. 10/8</strain>
        <tissue evidence="2">Leaf</tissue>
    </source>
</reference>
<dbReference type="InterPro" id="IPR036770">
    <property type="entry name" value="Ankyrin_rpt-contain_sf"/>
</dbReference>
<organism evidence="2 3">
    <name type="scientific">Trifolium medium</name>
    <dbReference type="NCBI Taxonomy" id="97028"/>
    <lineage>
        <taxon>Eukaryota</taxon>
        <taxon>Viridiplantae</taxon>
        <taxon>Streptophyta</taxon>
        <taxon>Embryophyta</taxon>
        <taxon>Tracheophyta</taxon>
        <taxon>Spermatophyta</taxon>
        <taxon>Magnoliopsida</taxon>
        <taxon>eudicotyledons</taxon>
        <taxon>Gunneridae</taxon>
        <taxon>Pentapetalae</taxon>
        <taxon>rosids</taxon>
        <taxon>fabids</taxon>
        <taxon>Fabales</taxon>
        <taxon>Fabaceae</taxon>
        <taxon>Papilionoideae</taxon>
        <taxon>50 kb inversion clade</taxon>
        <taxon>NPAAA clade</taxon>
        <taxon>Hologalegina</taxon>
        <taxon>IRL clade</taxon>
        <taxon>Trifolieae</taxon>
        <taxon>Trifolium</taxon>
    </lineage>
</organism>
<sequence length="117" mass="13124">MNPSSNIDQLKVAAEAGNIDLLYAVIQDDPSILENIDSKQFVETPLHIAASRGHLRFAAEIMNLKPSFALKLNQQGFSPIHLAIQNNQKRMVFLLVDMNCELVRVKGREGWTPIHFA</sequence>
<dbReference type="SMART" id="SM00248">
    <property type="entry name" value="ANK"/>
    <property type="match status" value="3"/>
</dbReference>